<organism evidence="2 3">
    <name type="scientific">Glarea lozoyensis (strain ATCC 20868 / MF5171)</name>
    <dbReference type="NCBI Taxonomy" id="1116229"/>
    <lineage>
        <taxon>Eukaryota</taxon>
        <taxon>Fungi</taxon>
        <taxon>Dikarya</taxon>
        <taxon>Ascomycota</taxon>
        <taxon>Pezizomycotina</taxon>
        <taxon>Leotiomycetes</taxon>
        <taxon>Helotiales</taxon>
        <taxon>Helotiaceae</taxon>
        <taxon>Glarea</taxon>
    </lineage>
</organism>
<evidence type="ECO:0000256" key="1">
    <source>
        <dbReference type="SAM" id="MobiDB-lite"/>
    </source>
</evidence>
<dbReference type="eggNOG" id="ENOG502SRQS">
    <property type="taxonomic scope" value="Eukaryota"/>
</dbReference>
<protein>
    <submittedName>
        <fullName evidence="2">Uncharacterized protein</fullName>
    </submittedName>
</protein>
<dbReference type="HOGENOM" id="CLU_345474_0_0_1"/>
<dbReference type="OrthoDB" id="5382128at2759"/>
<evidence type="ECO:0000313" key="2">
    <source>
        <dbReference type="EMBL" id="EPE31825.1"/>
    </source>
</evidence>
<feature type="region of interest" description="Disordered" evidence="1">
    <location>
        <begin position="1"/>
        <end position="39"/>
    </location>
</feature>
<sequence>MDTVHGQDNNDNNDNSDNDIDSDLSTTMDSAEDSAADHESTMQDIIYDSDGNELPDVEGDVNHSSDEALEYLKGLIRDHLMTAMEDDQALKHFVEQPADDKAREFMIQMIIIALEADHDIMLAYLLKAALEARETATGDLLETIDEFLRRTYDVFEGVGAIESRDYVQSVLEYLLRKEESDSEATASAVSSTPETGSSITVSFGDEMLTVAFHDILNFFWGTKFNSKCHHCHEDFAKNEPPIRTITKHEVSSIQGEVHIRVINRHLSCVKTIGVFFVPVSHVWDDSIRRANVSGVHEEAAASTLVKTLKDLFIGAEESYSPGVEFWHDYFSVPQWVPATKHCLLLHIPAIYHLVDEILVHMSDVPSSHVWLLLIWSRVQGEITLVQALQKVHIFRCLCESEWMKRMWVTLEYAQSKAACVMDKSAYIHRTLDANGLFARDTFSQLVSGTHNQLLSVFRYAKTFAKSLSLPGDFLGGLANRTDGPRQLCLGEAVEMIAKKDCFLFRDRFIAIQILTDKQVIENNVRALPLEEVEACEQVWKNALMNNDYSPLLLQPQERVVGSNPTMGLPSFLVGCHTFDGADWTLGDLRSSPKRPIISIDPIVQLELDVVGLIERIDYMGVQDSGEIAGVDWAIQYLFSAAAAEEIPLSPEKLVDSMNRVFPFDMIHQQAARVLVNMVFKFEECQERDNNFQTRLKEQLEIYGAASVGEEGSLQRRNAAEEISKALELERHILGEISDQITRLTRSRHVARRRKERGVELGEAICQVRCLTCRCVTLFRLDLRDTADLGHKVFRIPGLSYSEGVENGIGLVVGDGRITGRMFYGPPACDCRFSEIVEIN</sequence>
<dbReference type="OMA" id="MTSWIDM"/>
<proteinExistence type="predicted"/>
<evidence type="ECO:0000313" key="3">
    <source>
        <dbReference type="Proteomes" id="UP000016922"/>
    </source>
</evidence>
<accession>S3D206</accession>
<keyword evidence="3" id="KW-1185">Reference proteome</keyword>
<dbReference type="AlphaFoldDB" id="S3D206"/>
<dbReference type="EMBL" id="KE145360">
    <property type="protein sequence ID" value="EPE31825.1"/>
    <property type="molecule type" value="Genomic_DNA"/>
</dbReference>
<dbReference type="GeneID" id="19470948"/>
<gene>
    <name evidence="2" type="ORF">GLAREA_11907</name>
</gene>
<dbReference type="KEGG" id="glz:GLAREA_11907"/>
<reference evidence="2 3" key="1">
    <citation type="journal article" date="2013" name="BMC Genomics">
        <title>Genomics-driven discovery of the pneumocandin biosynthetic gene cluster in the fungus Glarea lozoyensis.</title>
        <authorList>
            <person name="Chen L."/>
            <person name="Yue Q."/>
            <person name="Zhang X."/>
            <person name="Xiang M."/>
            <person name="Wang C."/>
            <person name="Li S."/>
            <person name="Che Y."/>
            <person name="Ortiz-Lopez F.J."/>
            <person name="Bills G.F."/>
            <person name="Liu X."/>
            <person name="An Z."/>
        </authorList>
    </citation>
    <scope>NUCLEOTIDE SEQUENCE [LARGE SCALE GENOMIC DNA]</scope>
    <source>
        <strain evidence="3">ATCC 20868 / MF5171</strain>
    </source>
</reference>
<dbReference type="Proteomes" id="UP000016922">
    <property type="component" value="Unassembled WGS sequence"/>
</dbReference>
<name>S3D206_GLAL2</name>
<dbReference type="RefSeq" id="XP_008080880.1">
    <property type="nucleotide sequence ID" value="XM_008082689.1"/>
</dbReference>